<evidence type="ECO:0000313" key="5">
    <source>
        <dbReference type="Proteomes" id="UP000471152"/>
    </source>
</evidence>
<dbReference type="EMBL" id="JAAGWB010000038">
    <property type="protein sequence ID" value="NEN52020.1"/>
    <property type="molecule type" value="Genomic_DNA"/>
</dbReference>
<dbReference type="Proteomes" id="UP000468828">
    <property type="component" value="Unassembled WGS sequence"/>
</dbReference>
<dbReference type="EMBL" id="JAAGWH010000036">
    <property type="protein sequence ID" value="NEK95132.1"/>
    <property type="molecule type" value="Genomic_DNA"/>
</dbReference>
<proteinExistence type="predicted"/>
<reference evidence="3 5" key="2">
    <citation type="submission" date="2020-02" db="EMBL/GenBank/DDBJ databases">
        <title>The WGS of Modestobacter muralis DSM 100205.</title>
        <authorList>
            <person name="Jiang Z."/>
        </authorList>
    </citation>
    <scope>NUCLEOTIDE SEQUENCE [LARGE SCALE GENOMIC DNA]</scope>
    <source>
        <strain evidence="3 5">DSM 100205</strain>
    </source>
</reference>
<keyword evidence="1" id="KW-1133">Transmembrane helix</keyword>
<name>A0A6P0ETX5_9ACTN</name>
<evidence type="ECO:0000313" key="4">
    <source>
        <dbReference type="Proteomes" id="UP000468828"/>
    </source>
</evidence>
<feature type="transmembrane region" description="Helical" evidence="1">
    <location>
        <begin position="93"/>
        <end position="111"/>
    </location>
</feature>
<accession>A0A6P0ETX5</accession>
<keyword evidence="1" id="KW-0812">Transmembrane</keyword>
<reference evidence="2 4" key="1">
    <citation type="submission" date="2020-01" db="EMBL/GenBank/DDBJ databases">
        <title>the WGS Modestobacter muralis CPCC 204518.</title>
        <authorList>
            <person name="Jiang Z."/>
        </authorList>
    </citation>
    <scope>NUCLEOTIDE SEQUENCE [LARGE SCALE GENOMIC DNA]</scope>
    <source>
        <strain evidence="2 4">DSM 100205</strain>
    </source>
</reference>
<evidence type="ECO:0000313" key="3">
    <source>
        <dbReference type="EMBL" id="NEN52020.1"/>
    </source>
</evidence>
<dbReference type="Proteomes" id="UP000471152">
    <property type="component" value="Unassembled WGS sequence"/>
</dbReference>
<keyword evidence="4" id="KW-1185">Reference proteome</keyword>
<feature type="transmembrane region" description="Helical" evidence="1">
    <location>
        <begin position="37"/>
        <end position="55"/>
    </location>
</feature>
<feature type="transmembrane region" description="Helical" evidence="1">
    <location>
        <begin position="118"/>
        <end position="139"/>
    </location>
</feature>
<evidence type="ECO:0000313" key="2">
    <source>
        <dbReference type="EMBL" id="NEK95132.1"/>
    </source>
</evidence>
<dbReference type="AlphaFoldDB" id="A0A6P0ETX5"/>
<gene>
    <name evidence="3" type="ORF">G3R41_13920</name>
    <name evidence="2" type="ORF">GCU67_13270</name>
</gene>
<keyword evidence="1" id="KW-0472">Membrane</keyword>
<protein>
    <submittedName>
        <fullName evidence="2">Peptidase</fullName>
    </submittedName>
</protein>
<evidence type="ECO:0000256" key="1">
    <source>
        <dbReference type="SAM" id="Phobius"/>
    </source>
</evidence>
<sequence length="209" mass="20834">MGGGWLFVGALSGALVSPLLAHAGLAHLGRRHEASALLWLTSALAGGLAGAVAVATSDRADVWQLAPALTVWGSSLVAAAACDAVTQRIPTPLVRQATVLSSLLLGVALVAHGDWRGLVLSGVCSIAAGLTMTMCWRYAGAGFGDVRLAFLGGLGLGHVTHEGLQLGLATVAVTTAVLAAVALARGGSRKTMIPYGPALVAGFLVAAAV</sequence>
<dbReference type="Gene3D" id="1.20.120.1220">
    <property type="match status" value="1"/>
</dbReference>
<comment type="caution">
    <text evidence="2">The sequence shown here is derived from an EMBL/GenBank/DDBJ whole genome shotgun (WGS) entry which is preliminary data.</text>
</comment>
<feature type="transmembrane region" description="Helical" evidence="1">
    <location>
        <begin position="164"/>
        <end position="184"/>
    </location>
</feature>
<organism evidence="2 4">
    <name type="scientific">Modestobacter muralis</name>
    <dbReference type="NCBI Taxonomy" id="1608614"/>
    <lineage>
        <taxon>Bacteria</taxon>
        <taxon>Bacillati</taxon>
        <taxon>Actinomycetota</taxon>
        <taxon>Actinomycetes</taxon>
        <taxon>Geodermatophilales</taxon>
        <taxon>Geodermatophilaceae</taxon>
        <taxon>Modestobacter</taxon>
    </lineage>
</organism>